<evidence type="ECO:0000256" key="4">
    <source>
        <dbReference type="ARBA" id="ARBA00046271"/>
    </source>
</evidence>
<proteinExistence type="predicted"/>
<keyword evidence="2" id="KW-0472">Membrane</keyword>
<protein>
    <submittedName>
        <fullName evidence="5">Peroxisomal membrane protein 11-1</fullName>
    </submittedName>
</protein>
<dbReference type="PANTHER" id="PTHR12652">
    <property type="entry name" value="PEROXISOMAL BIOGENESIS FACTOR 11"/>
    <property type="match status" value="1"/>
</dbReference>
<keyword evidence="1" id="KW-0962">Peroxisome biogenesis</keyword>
<organism evidence="5">
    <name type="scientific">Lygus hesperus</name>
    <name type="common">Western plant bug</name>
    <dbReference type="NCBI Taxonomy" id="30085"/>
    <lineage>
        <taxon>Eukaryota</taxon>
        <taxon>Metazoa</taxon>
        <taxon>Ecdysozoa</taxon>
        <taxon>Arthropoda</taxon>
        <taxon>Hexapoda</taxon>
        <taxon>Insecta</taxon>
        <taxon>Pterygota</taxon>
        <taxon>Neoptera</taxon>
        <taxon>Paraneoptera</taxon>
        <taxon>Hemiptera</taxon>
        <taxon>Heteroptera</taxon>
        <taxon>Panheteroptera</taxon>
        <taxon>Cimicomorpha</taxon>
        <taxon>Miridae</taxon>
        <taxon>Mirini</taxon>
        <taxon>Lygus</taxon>
    </lineage>
</organism>
<reference evidence="6" key="3">
    <citation type="journal article" date="2016" name="Gigascience">
        <title>De novo construction of an expanded transcriptome assembly for the western tarnished plant bug, Lygus hesperus.</title>
        <authorList>
            <person name="Tassone E.E."/>
            <person name="Geib S.M."/>
            <person name="Hall B."/>
            <person name="Fabrick J.A."/>
            <person name="Brent C.S."/>
            <person name="Hull J.J."/>
        </authorList>
    </citation>
    <scope>NUCLEOTIDE SEQUENCE</scope>
</reference>
<comment type="subcellular location">
    <subcellularLocation>
        <location evidence="4">Peroxisome membrane</location>
    </subcellularLocation>
</comment>
<evidence type="ECO:0000313" key="6">
    <source>
        <dbReference type="EMBL" id="JAQ11969.1"/>
    </source>
</evidence>
<evidence type="ECO:0000256" key="3">
    <source>
        <dbReference type="ARBA" id="ARBA00023140"/>
    </source>
</evidence>
<keyword evidence="3" id="KW-0576">Peroxisome</keyword>
<evidence type="ECO:0000256" key="2">
    <source>
        <dbReference type="ARBA" id="ARBA00023136"/>
    </source>
</evidence>
<accession>A0A0A9WWL2</accession>
<dbReference type="GO" id="GO:0016559">
    <property type="term" value="P:peroxisome fission"/>
    <property type="evidence" value="ECO:0007669"/>
    <property type="project" value="InterPro"/>
</dbReference>
<evidence type="ECO:0000313" key="5">
    <source>
        <dbReference type="EMBL" id="JAG09240.1"/>
    </source>
</evidence>
<dbReference type="Pfam" id="PF05648">
    <property type="entry name" value="PEX11"/>
    <property type="match status" value="1"/>
</dbReference>
<dbReference type="EMBL" id="GBHO01034364">
    <property type="protein sequence ID" value="JAG09240.1"/>
    <property type="molecule type" value="Transcribed_RNA"/>
</dbReference>
<dbReference type="GO" id="GO:0005778">
    <property type="term" value="C:peroxisomal membrane"/>
    <property type="evidence" value="ECO:0007669"/>
    <property type="project" value="UniProtKB-SubCell"/>
</dbReference>
<dbReference type="PANTHER" id="PTHR12652:SF52">
    <property type="entry name" value="MEMBRANE PROTEIN, PUTATIVE-RELATED"/>
    <property type="match status" value="1"/>
</dbReference>
<reference evidence="5" key="1">
    <citation type="journal article" date="2014" name="PLoS ONE">
        <title>Transcriptome-Based Identification of ABC Transporters in the Western Tarnished Plant Bug Lygus hesperus.</title>
        <authorList>
            <person name="Hull J.J."/>
            <person name="Chaney K."/>
            <person name="Geib S.M."/>
            <person name="Fabrick J.A."/>
            <person name="Brent C.S."/>
            <person name="Walsh D."/>
            <person name="Lavine L.C."/>
        </authorList>
    </citation>
    <scope>NUCLEOTIDE SEQUENCE</scope>
</reference>
<dbReference type="AlphaFoldDB" id="A0A0A9WWL2"/>
<reference evidence="5" key="2">
    <citation type="submission" date="2014-07" db="EMBL/GenBank/DDBJ databases">
        <authorList>
            <person name="Hull J."/>
        </authorList>
    </citation>
    <scope>NUCLEOTIDE SEQUENCE</scope>
</reference>
<evidence type="ECO:0000256" key="1">
    <source>
        <dbReference type="ARBA" id="ARBA00022593"/>
    </source>
</evidence>
<dbReference type="EMBL" id="GDHC01006660">
    <property type="protein sequence ID" value="JAQ11969.1"/>
    <property type="molecule type" value="Transcribed_RNA"/>
</dbReference>
<dbReference type="InterPro" id="IPR008733">
    <property type="entry name" value="PEX11"/>
</dbReference>
<name>A0A0A9WWL2_LYGHE</name>
<gene>
    <name evidence="5" type="primary">PEX11-1</name>
    <name evidence="5" type="ORF">CM83_11456</name>
    <name evidence="6" type="ORF">g.6227</name>
</gene>
<sequence length="212" mass="23352">MNTQVNILTAYLAATDSRDKLLKGAGALFKLLGVMFSNDHYMKFGAATSDARSLMRLLVWVNNVKKLSEAAERRVVVPRDVLYITRITLDGVFALLDNVVYLGQCLFRNQVCLGELSYYSRAALFYGYVAAVLLDLYDLIHDKTMVHRYDRLLVLTRNVCDMVSCIGNVTTKLNPGVAVNSALGLLSAIIATRELYGSAVKAVGAHRAIGIK</sequence>